<name>A0A9D4LY87_DREPO</name>
<reference evidence="2" key="1">
    <citation type="journal article" date="2019" name="bioRxiv">
        <title>The Genome of the Zebra Mussel, Dreissena polymorpha: A Resource for Invasive Species Research.</title>
        <authorList>
            <person name="McCartney M.A."/>
            <person name="Auch B."/>
            <person name="Kono T."/>
            <person name="Mallez S."/>
            <person name="Zhang Y."/>
            <person name="Obille A."/>
            <person name="Becker A."/>
            <person name="Abrahante J.E."/>
            <person name="Garbe J."/>
            <person name="Badalamenti J.P."/>
            <person name="Herman A."/>
            <person name="Mangelson H."/>
            <person name="Liachko I."/>
            <person name="Sullivan S."/>
            <person name="Sone E.D."/>
            <person name="Koren S."/>
            <person name="Silverstein K.A.T."/>
            <person name="Beckman K.B."/>
            <person name="Gohl D.M."/>
        </authorList>
    </citation>
    <scope>NUCLEOTIDE SEQUENCE</scope>
    <source>
        <strain evidence="2">Duluth1</strain>
        <tissue evidence="2">Whole animal</tissue>
    </source>
</reference>
<proteinExistence type="predicted"/>
<organism evidence="2 3">
    <name type="scientific">Dreissena polymorpha</name>
    <name type="common">Zebra mussel</name>
    <name type="synonym">Mytilus polymorpha</name>
    <dbReference type="NCBI Taxonomy" id="45954"/>
    <lineage>
        <taxon>Eukaryota</taxon>
        <taxon>Metazoa</taxon>
        <taxon>Spiralia</taxon>
        <taxon>Lophotrochozoa</taxon>
        <taxon>Mollusca</taxon>
        <taxon>Bivalvia</taxon>
        <taxon>Autobranchia</taxon>
        <taxon>Heteroconchia</taxon>
        <taxon>Euheterodonta</taxon>
        <taxon>Imparidentia</taxon>
        <taxon>Neoheterodontei</taxon>
        <taxon>Myida</taxon>
        <taxon>Dreissenoidea</taxon>
        <taxon>Dreissenidae</taxon>
        <taxon>Dreissena</taxon>
    </lineage>
</organism>
<dbReference type="AlphaFoldDB" id="A0A9D4LY87"/>
<accession>A0A9D4LY87</accession>
<sequence length="80" mass="8691">MTEYAWFKDVLVVDGQLGVCGALAQPRVTAGPANVTGSVPTHHPPLTDSSVMDPTHTSKFAVSSRVNHQQLTGEDRQNWF</sequence>
<feature type="region of interest" description="Disordered" evidence="1">
    <location>
        <begin position="34"/>
        <end position="55"/>
    </location>
</feature>
<evidence type="ECO:0000256" key="1">
    <source>
        <dbReference type="SAM" id="MobiDB-lite"/>
    </source>
</evidence>
<keyword evidence="3" id="KW-1185">Reference proteome</keyword>
<gene>
    <name evidence="2" type="ORF">DPMN_029473</name>
</gene>
<comment type="caution">
    <text evidence="2">The sequence shown here is derived from an EMBL/GenBank/DDBJ whole genome shotgun (WGS) entry which is preliminary data.</text>
</comment>
<evidence type="ECO:0000313" key="2">
    <source>
        <dbReference type="EMBL" id="KAH3866410.1"/>
    </source>
</evidence>
<evidence type="ECO:0000313" key="3">
    <source>
        <dbReference type="Proteomes" id="UP000828390"/>
    </source>
</evidence>
<protein>
    <submittedName>
        <fullName evidence="2">Uncharacterized protein</fullName>
    </submittedName>
</protein>
<dbReference type="Proteomes" id="UP000828390">
    <property type="component" value="Unassembled WGS sequence"/>
</dbReference>
<dbReference type="EMBL" id="JAIWYP010000002">
    <property type="protein sequence ID" value="KAH3866410.1"/>
    <property type="molecule type" value="Genomic_DNA"/>
</dbReference>
<reference evidence="2" key="2">
    <citation type="submission" date="2020-11" db="EMBL/GenBank/DDBJ databases">
        <authorList>
            <person name="McCartney M.A."/>
            <person name="Auch B."/>
            <person name="Kono T."/>
            <person name="Mallez S."/>
            <person name="Becker A."/>
            <person name="Gohl D.M."/>
            <person name="Silverstein K.A.T."/>
            <person name="Koren S."/>
            <person name="Bechman K.B."/>
            <person name="Herman A."/>
            <person name="Abrahante J.E."/>
            <person name="Garbe J."/>
        </authorList>
    </citation>
    <scope>NUCLEOTIDE SEQUENCE</scope>
    <source>
        <strain evidence="2">Duluth1</strain>
        <tissue evidence="2">Whole animal</tissue>
    </source>
</reference>